<sequence>MENKQSLAGKAGKNILITGLIAVVMLGAGFFAGMKYQQSKRVSFTGNGQFNRNSMMGSSAPRGNGFRPVNGEITAVDDKSITVKLVDGSSKIVILSETTEYNKAAEATKADAKVGDKVAVFGTDNTDGSVTAQSVQLNPIIRVLASPSPSN</sequence>
<reference evidence="3 4" key="1">
    <citation type="journal article" date="2016" name="Nat. Commun.">
        <title>Thousands of microbial genomes shed light on interconnected biogeochemical processes in an aquifer system.</title>
        <authorList>
            <person name="Anantharaman K."/>
            <person name="Brown C.T."/>
            <person name="Hug L.A."/>
            <person name="Sharon I."/>
            <person name="Castelle C.J."/>
            <person name="Probst A.J."/>
            <person name="Thomas B.C."/>
            <person name="Singh A."/>
            <person name="Wilkins M.J."/>
            <person name="Karaoz U."/>
            <person name="Brodie E.L."/>
            <person name="Williams K.H."/>
            <person name="Hubbard S.S."/>
            <person name="Banfield J.F."/>
        </authorList>
    </citation>
    <scope>NUCLEOTIDE SEQUENCE [LARGE SCALE GENOMIC DNA]</scope>
</reference>
<keyword evidence="1" id="KW-0812">Transmembrane</keyword>
<organism evidence="3 4">
    <name type="scientific">Candidatus Woesebacteria bacterium RIFOXYA1_FULL_43_9</name>
    <dbReference type="NCBI Taxonomy" id="1802534"/>
    <lineage>
        <taxon>Bacteria</taxon>
        <taxon>Candidatus Woeseibacteriota</taxon>
    </lineage>
</organism>
<evidence type="ECO:0000313" key="3">
    <source>
        <dbReference type="EMBL" id="OGM77338.1"/>
    </source>
</evidence>
<dbReference type="AlphaFoldDB" id="A0A1F8CNL7"/>
<evidence type="ECO:0000313" key="4">
    <source>
        <dbReference type="Proteomes" id="UP000179241"/>
    </source>
</evidence>
<protein>
    <recommendedName>
        <fullName evidence="2">DUF5666 domain-containing protein</fullName>
    </recommendedName>
</protein>
<name>A0A1F8CNL7_9BACT</name>
<keyword evidence="1" id="KW-1133">Transmembrane helix</keyword>
<accession>A0A1F8CNL7</accession>
<feature type="transmembrane region" description="Helical" evidence="1">
    <location>
        <begin position="15"/>
        <end position="34"/>
    </location>
</feature>
<comment type="caution">
    <text evidence="3">The sequence shown here is derived from an EMBL/GenBank/DDBJ whole genome shotgun (WGS) entry which is preliminary data.</text>
</comment>
<dbReference type="Pfam" id="PF18914">
    <property type="entry name" value="DUF5666"/>
    <property type="match status" value="1"/>
</dbReference>
<gene>
    <name evidence="3" type="ORF">A2188_01155</name>
</gene>
<evidence type="ECO:0000259" key="2">
    <source>
        <dbReference type="Pfam" id="PF18914"/>
    </source>
</evidence>
<dbReference type="EMBL" id="MGHU01000024">
    <property type="protein sequence ID" value="OGM77338.1"/>
    <property type="molecule type" value="Genomic_DNA"/>
</dbReference>
<keyword evidence="1" id="KW-0472">Membrane</keyword>
<feature type="domain" description="DUF5666" evidence="2">
    <location>
        <begin position="71"/>
        <end position="135"/>
    </location>
</feature>
<dbReference type="Proteomes" id="UP000179241">
    <property type="component" value="Unassembled WGS sequence"/>
</dbReference>
<evidence type="ECO:0000256" key="1">
    <source>
        <dbReference type="SAM" id="Phobius"/>
    </source>
</evidence>
<dbReference type="InterPro" id="IPR043724">
    <property type="entry name" value="DUF5666"/>
</dbReference>
<proteinExistence type="predicted"/>